<dbReference type="Gene3D" id="3.80.10.10">
    <property type="entry name" value="Ribonuclease Inhibitor"/>
    <property type="match status" value="1"/>
</dbReference>
<feature type="transmembrane region" description="Helical" evidence="2">
    <location>
        <begin position="54"/>
        <end position="79"/>
    </location>
</feature>
<dbReference type="InterPro" id="IPR032675">
    <property type="entry name" value="LRR_dom_sf"/>
</dbReference>
<keyword evidence="2" id="KW-0472">Membrane</keyword>
<reference evidence="3 4" key="1">
    <citation type="submission" date="2018-10" db="EMBL/GenBank/DDBJ databases">
        <title>A high-quality apple genome assembly.</title>
        <authorList>
            <person name="Hu J."/>
        </authorList>
    </citation>
    <scope>NUCLEOTIDE SEQUENCE [LARGE SCALE GENOMIC DNA]</scope>
    <source>
        <strain evidence="4">cv. HFTH1</strain>
        <tissue evidence="3">Young leaf</tissue>
    </source>
</reference>
<name>A0A498IP18_MALDO</name>
<sequence>MQRLAILQQMCIGKTKFHGVQGHTSPRLLVFQFCVKTTPNGSNFRIEIKSLPSIFLLLCCGGFLALPSFLNNIPLFIVLGHSPLHSLPSLDSLHSLCHLEIGGFWEELDSFPDFHVGSLMHLTRVETLPEWLGNLTYLTELDIQDCKNLMNLPSVQAMQRLTNLHTLTIYECHPLLKQRCIRDSGID</sequence>
<gene>
    <name evidence="3" type="ORF">DVH24_041788</name>
</gene>
<protein>
    <recommendedName>
        <fullName evidence="5">NB-ARC domain-containing protein</fullName>
    </recommendedName>
</protein>
<dbReference type="EMBL" id="RDQH01000337">
    <property type="protein sequence ID" value="RXH85020.1"/>
    <property type="molecule type" value="Genomic_DNA"/>
</dbReference>
<dbReference type="GO" id="GO:0006952">
    <property type="term" value="P:defense response"/>
    <property type="evidence" value="ECO:0007669"/>
    <property type="project" value="UniProtKB-KW"/>
</dbReference>
<accession>A0A498IP18</accession>
<evidence type="ECO:0000313" key="3">
    <source>
        <dbReference type="EMBL" id="RXH85020.1"/>
    </source>
</evidence>
<keyword evidence="4" id="KW-1185">Reference proteome</keyword>
<evidence type="ECO:0000313" key="4">
    <source>
        <dbReference type="Proteomes" id="UP000290289"/>
    </source>
</evidence>
<keyword evidence="2" id="KW-1133">Transmembrane helix</keyword>
<keyword evidence="1" id="KW-0611">Plant defense</keyword>
<dbReference type="Proteomes" id="UP000290289">
    <property type="component" value="Chromosome 11"/>
</dbReference>
<dbReference type="SUPFAM" id="SSF52058">
    <property type="entry name" value="L domain-like"/>
    <property type="match status" value="1"/>
</dbReference>
<evidence type="ECO:0000256" key="1">
    <source>
        <dbReference type="ARBA" id="ARBA00022821"/>
    </source>
</evidence>
<proteinExistence type="predicted"/>
<dbReference type="PANTHER" id="PTHR36766">
    <property type="entry name" value="PLANT BROAD-SPECTRUM MILDEW RESISTANCE PROTEIN RPW8"/>
    <property type="match status" value="1"/>
</dbReference>
<keyword evidence="2" id="KW-0812">Transmembrane</keyword>
<dbReference type="AlphaFoldDB" id="A0A498IP18"/>
<evidence type="ECO:0008006" key="5">
    <source>
        <dbReference type="Google" id="ProtNLM"/>
    </source>
</evidence>
<comment type="caution">
    <text evidence="3">The sequence shown here is derived from an EMBL/GenBank/DDBJ whole genome shotgun (WGS) entry which is preliminary data.</text>
</comment>
<dbReference type="PANTHER" id="PTHR36766:SF40">
    <property type="entry name" value="DISEASE RESISTANCE PROTEIN RGA3"/>
    <property type="match status" value="1"/>
</dbReference>
<evidence type="ECO:0000256" key="2">
    <source>
        <dbReference type="SAM" id="Phobius"/>
    </source>
</evidence>
<organism evidence="3 4">
    <name type="scientific">Malus domestica</name>
    <name type="common">Apple</name>
    <name type="synonym">Pyrus malus</name>
    <dbReference type="NCBI Taxonomy" id="3750"/>
    <lineage>
        <taxon>Eukaryota</taxon>
        <taxon>Viridiplantae</taxon>
        <taxon>Streptophyta</taxon>
        <taxon>Embryophyta</taxon>
        <taxon>Tracheophyta</taxon>
        <taxon>Spermatophyta</taxon>
        <taxon>Magnoliopsida</taxon>
        <taxon>eudicotyledons</taxon>
        <taxon>Gunneridae</taxon>
        <taxon>Pentapetalae</taxon>
        <taxon>rosids</taxon>
        <taxon>fabids</taxon>
        <taxon>Rosales</taxon>
        <taxon>Rosaceae</taxon>
        <taxon>Amygdaloideae</taxon>
        <taxon>Maleae</taxon>
        <taxon>Malus</taxon>
    </lineage>
</organism>